<keyword evidence="7 12" id="KW-0472">Membrane</keyword>
<dbReference type="FunFam" id="3.40.50.300:FF:000078">
    <property type="entry name" value="Elongation factor 4"/>
    <property type="match status" value="1"/>
</dbReference>
<keyword evidence="14" id="KW-0251">Elongation factor</keyword>
<comment type="function">
    <text evidence="9 12">Required for accurate and efficient protein synthesis under certain stress conditions. May act as a fidelity factor of the translation reaction, by catalyzing a one-codon backward translocation of tRNAs on improperly translocated ribosomes. Back-translocation proceeds from a post-translocation (POST) complex to a pre-translocation (PRE) complex, thus giving elongation factor G a second chance to translocate the tRNAs correctly. Binds to ribosomes in a GTP-dependent manner.</text>
</comment>
<evidence type="ECO:0000256" key="4">
    <source>
        <dbReference type="ARBA" id="ARBA00022801"/>
    </source>
</evidence>
<keyword evidence="5 12" id="KW-0648">Protein biosynthesis</keyword>
<dbReference type="InterPro" id="IPR009000">
    <property type="entry name" value="Transl_B-barrel_sf"/>
</dbReference>
<dbReference type="CDD" id="cd03709">
    <property type="entry name" value="lepA_C"/>
    <property type="match status" value="1"/>
</dbReference>
<dbReference type="InterPro" id="IPR035654">
    <property type="entry name" value="LepA_IV"/>
</dbReference>
<dbReference type="AlphaFoldDB" id="A0A396Z4M6"/>
<dbReference type="SUPFAM" id="SSF54980">
    <property type="entry name" value="EF-G C-terminal domain-like"/>
    <property type="match status" value="2"/>
</dbReference>
<dbReference type="Gene3D" id="2.40.30.10">
    <property type="entry name" value="Translation factors"/>
    <property type="match status" value="1"/>
</dbReference>
<dbReference type="RefSeq" id="WP_118968756.1">
    <property type="nucleotide sequence ID" value="NZ_QHCT01000003.1"/>
</dbReference>
<evidence type="ECO:0000256" key="2">
    <source>
        <dbReference type="ARBA" id="ARBA00022475"/>
    </source>
</evidence>
<protein>
    <recommendedName>
        <fullName evidence="11 12">Elongation factor 4</fullName>
        <shortName evidence="12">EF-4</shortName>
        <ecNumber evidence="11 12">3.6.5.n1</ecNumber>
    </recommendedName>
    <alternativeName>
        <fullName evidence="12">Ribosomal back-translocase LepA</fullName>
    </alternativeName>
</protein>
<organism evidence="14 15">
    <name type="scientific">Leptospira stimsonii</name>
    <dbReference type="NCBI Taxonomy" id="2202203"/>
    <lineage>
        <taxon>Bacteria</taxon>
        <taxon>Pseudomonadati</taxon>
        <taxon>Spirochaetota</taxon>
        <taxon>Spirochaetia</taxon>
        <taxon>Leptospirales</taxon>
        <taxon>Leptospiraceae</taxon>
        <taxon>Leptospira</taxon>
    </lineage>
</organism>
<dbReference type="CDD" id="cd16260">
    <property type="entry name" value="EF4_III"/>
    <property type="match status" value="1"/>
</dbReference>
<dbReference type="SUPFAM" id="SSF52540">
    <property type="entry name" value="P-loop containing nucleoside triphosphate hydrolases"/>
    <property type="match status" value="1"/>
</dbReference>
<accession>A0A396Z4M6</accession>
<dbReference type="PANTHER" id="PTHR43512:SF4">
    <property type="entry name" value="TRANSLATION FACTOR GUF1 HOMOLOG, CHLOROPLASTIC"/>
    <property type="match status" value="1"/>
</dbReference>
<sequence length="601" mass="66992">MNVQQKFIRNFSIIAHIDHGKSTLADRLLEIGHVTNDRTKKDQILDSMDIERERGITIKANNATFDYLAEDGHTYTMNLLDTPGHVDFTYEVSRSLKACEGVLLIVDASQGVEAQTLANLYLAMEQDLAIVPVMNKIDLPAADVEKTKIQIEESLGLDADKAVAISAKTGLNVKAVLEEITKQIPAPQGDPDGPLKALIYDSYFDPYMGVVIKIRVFDGRIKKGDRFLIMSTGKDFTVNEVGINRITLTPTESLGAGEVGYLIAGIKKVSDAKTGDTITLFSNPTKESIPGYKEAKPMVFSGLYPINGEQFDELVDAIEKLKLNDAALVFEKESSMALGFGFRVGYLGLLHMEIVQERLEREFNLDLITTAPSVKYIIRKKNGEVEEVDNPSRFPDPIAMESTEEPYVKATIITPNEYVGNIMALANDKRGIQLDTVYLTQDKVQLTYELPLAELIFEFYDKLKSFTRGYASLDYEPSGYKVSQLVKMDILVNAEPVDALSMIVHRSKAEQRGREIIEKLKDLIPRHQFMIPIQAAVGGKILARESISALRKNVTAKCYGGDITRKKKLLEKQKEGKKRMKQIGNVEIPQEAFLAVLKTSN</sequence>
<evidence type="ECO:0000256" key="10">
    <source>
        <dbReference type="ARBA" id="ARBA00061052"/>
    </source>
</evidence>
<comment type="similarity">
    <text evidence="1 12">Belongs to the TRAFAC class translation factor GTPase superfamily. Classic translation factor GTPase family. LepA subfamily.</text>
</comment>
<evidence type="ECO:0000313" key="14">
    <source>
        <dbReference type="EMBL" id="RHX89685.1"/>
    </source>
</evidence>
<dbReference type="Proteomes" id="UP000265798">
    <property type="component" value="Unassembled WGS sequence"/>
</dbReference>
<evidence type="ECO:0000256" key="1">
    <source>
        <dbReference type="ARBA" id="ARBA00005454"/>
    </source>
</evidence>
<gene>
    <name evidence="12" type="primary">lepA</name>
    <name evidence="14" type="ORF">DLM75_12015</name>
</gene>
<dbReference type="GO" id="GO:0005886">
    <property type="term" value="C:plasma membrane"/>
    <property type="evidence" value="ECO:0007669"/>
    <property type="project" value="UniProtKB-SubCell"/>
</dbReference>
<proteinExistence type="inferred from homology"/>
<reference evidence="15" key="1">
    <citation type="submission" date="2018-05" db="EMBL/GenBank/DDBJ databases">
        <title>Leptospira yasudae sp. nov. and Leptospira stimsonii sp. nov., two pathogenic species of the genus Leptospira isolated from environmental sources.</title>
        <authorList>
            <person name="Casanovas-Massana A."/>
            <person name="Hamond C."/>
            <person name="Santos L.A."/>
            <person name="Hacker K.P."/>
            <person name="Balassiano I."/>
            <person name="Medeiros M.A."/>
            <person name="Reis M.G."/>
            <person name="Ko A.I."/>
            <person name="Wunder E.A."/>
        </authorList>
    </citation>
    <scope>NUCLEOTIDE SEQUENCE [LARGE SCALE GENOMIC DNA]</scope>
    <source>
        <strain evidence="15">Yale</strain>
    </source>
</reference>
<dbReference type="InterPro" id="IPR031157">
    <property type="entry name" value="G_TR_CS"/>
</dbReference>
<dbReference type="GO" id="GO:0005525">
    <property type="term" value="F:GTP binding"/>
    <property type="evidence" value="ECO:0007669"/>
    <property type="project" value="UniProtKB-UniRule"/>
</dbReference>
<dbReference type="InterPro" id="IPR004161">
    <property type="entry name" value="EFTu-like_2"/>
</dbReference>
<dbReference type="Gene3D" id="3.30.70.2570">
    <property type="entry name" value="Elongation factor 4, C-terminal domain"/>
    <property type="match status" value="1"/>
</dbReference>
<feature type="binding site" evidence="12">
    <location>
        <begin position="135"/>
        <end position="138"/>
    </location>
    <ligand>
        <name>GTP</name>
        <dbReference type="ChEBI" id="CHEBI:37565"/>
    </ligand>
</feature>
<dbReference type="SUPFAM" id="SSF50447">
    <property type="entry name" value="Translation proteins"/>
    <property type="match status" value="1"/>
</dbReference>
<dbReference type="PROSITE" id="PS51722">
    <property type="entry name" value="G_TR_2"/>
    <property type="match status" value="1"/>
</dbReference>
<dbReference type="CDD" id="cd01890">
    <property type="entry name" value="LepA"/>
    <property type="match status" value="1"/>
</dbReference>
<dbReference type="InterPro" id="IPR038363">
    <property type="entry name" value="LepA_C_sf"/>
</dbReference>
<evidence type="ECO:0000259" key="13">
    <source>
        <dbReference type="PROSITE" id="PS51722"/>
    </source>
</evidence>
<comment type="similarity">
    <text evidence="10">Belongs to the GTP-binding elongation factor family. LepA subfamily.</text>
</comment>
<dbReference type="Pfam" id="PF06421">
    <property type="entry name" value="LepA_C"/>
    <property type="match status" value="1"/>
</dbReference>
<evidence type="ECO:0000256" key="9">
    <source>
        <dbReference type="ARBA" id="ARBA00057626"/>
    </source>
</evidence>
<dbReference type="GO" id="GO:0003746">
    <property type="term" value="F:translation elongation factor activity"/>
    <property type="evidence" value="ECO:0007669"/>
    <property type="project" value="UniProtKB-UniRule"/>
</dbReference>
<dbReference type="Gene3D" id="3.40.50.300">
    <property type="entry name" value="P-loop containing nucleotide triphosphate hydrolases"/>
    <property type="match status" value="1"/>
</dbReference>
<dbReference type="NCBIfam" id="TIGR00231">
    <property type="entry name" value="small_GTP"/>
    <property type="match status" value="1"/>
</dbReference>
<feature type="binding site" evidence="12">
    <location>
        <begin position="18"/>
        <end position="23"/>
    </location>
    <ligand>
        <name>GTP</name>
        <dbReference type="ChEBI" id="CHEBI:37565"/>
    </ligand>
</feature>
<dbReference type="NCBIfam" id="TIGR01393">
    <property type="entry name" value="lepA"/>
    <property type="match status" value="1"/>
</dbReference>
<dbReference type="FunFam" id="3.30.70.240:FF:000007">
    <property type="entry name" value="Translation factor GUF1, mitochondrial"/>
    <property type="match status" value="1"/>
</dbReference>
<dbReference type="InterPro" id="IPR013842">
    <property type="entry name" value="LepA_CTD"/>
</dbReference>
<dbReference type="PANTHER" id="PTHR43512">
    <property type="entry name" value="TRANSLATION FACTOR GUF1-RELATED"/>
    <property type="match status" value="1"/>
</dbReference>
<evidence type="ECO:0000256" key="5">
    <source>
        <dbReference type="ARBA" id="ARBA00022917"/>
    </source>
</evidence>
<dbReference type="GO" id="GO:0045727">
    <property type="term" value="P:positive regulation of translation"/>
    <property type="evidence" value="ECO:0007669"/>
    <property type="project" value="UniProtKB-UniRule"/>
</dbReference>
<feature type="domain" description="Tr-type G" evidence="13">
    <location>
        <begin position="6"/>
        <end position="188"/>
    </location>
</feature>
<dbReference type="HAMAP" id="MF_00071">
    <property type="entry name" value="LepA"/>
    <property type="match status" value="1"/>
</dbReference>
<evidence type="ECO:0000256" key="8">
    <source>
        <dbReference type="ARBA" id="ARBA00050293"/>
    </source>
</evidence>
<dbReference type="InterPro" id="IPR035647">
    <property type="entry name" value="EFG_III/V"/>
</dbReference>
<dbReference type="FunFam" id="3.30.70.870:FF:000004">
    <property type="entry name" value="Translation factor GUF1, mitochondrial"/>
    <property type="match status" value="1"/>
</dbReference>
<keyword evidence="2 12" id="KW-1003">Cell membrane</keyword>
<dbReference type="Pfam" id="PF03144">
    <property type="entry name" value="GTP_EFTU_D2"/>
    <property type="match status" value="1"/>
</dbReference>
<dbReference type="InterPro" id="IPR006297">
    <property type="entry name" value="EF-4"/>
</dbReference>
<dbReference type="OrthoDB" id="9801591at2"/>
<keyword evidence="3 12" id="KW-0547">Nucleotide-binding</keyword>
<dbReference type="SMART" id="SM00838">
    <property type="entry name" value="EFG_C"/>
    <property type="match status" value="1"/>
</dbReference>
<dbReference type="CDD" id="cd03699">
    <property type="entry name" value="EF4_II"/>
    <property type="match status" value="1"/>
</dbReference>
<dbReference type="Pfam" id="PF00679">
    <property type="entry name" value="EFG_C"/>
    <property type="match status" value="1"/>
</dbReference>
<evidence type="ECO:0000256" key="3">
    <source>
        <dbReference type="ARBA" id="ARBA00022741"/>
    </source>
</evidence>
<dbReference type="FunFam" id="3.30.70.2570:FF:000001">
    <property type="entry name" value="Translation factor GUF1, mitochondrial"/>
    <property type="match status" value="1"/>
</dbReference>
<comment type="caution">
    <text evidence="14">The sequence shown here is derived from an EMBL/GenBank/DDBJ whole genome shotgun (WGS) entry which is preliminary data.</text>
</comment>
<evidence type="ECO:0000256" key="7">
    <source>
        <dbReference type="ARBA" id="ARBA00023136"/>
    </source>
</evidence>
<comment type="subcellular location">
    <subcellularLocation>
        <location evidence="12">Cell membrane</location>
        <topology evidence="12">Peripheral membrane protein</topology>
        <orientation evidence="12">Cytoplasmic side</orientation>
    </subcellularLocation>
</comment>
<dbReference type="GO" id="GO:0003924">
    <property type="term" value="F:GTPase activity"/>
    <property type="evidence" value="ECO:0007669"/>
    <property type="project" value="UniProtKB-UniRule"/>
</dbReference>
<dbReference type="InterPro" id="IPR000795">
    <property type="entry name" value="T_Tr_GTP-bd_dom"/>
</dbReference>
<dbReference type="Gene3D" id="3.30.70.240">
    <property type="match status" value="1"/>
</dbReference>
<dbReference type="InterPro" id="IPR005225">
    <property type="entry name" value="Small_GTP-bd"/>
</dbReference>
<dbReference type="EMBL" id="QHCT01000003">
    <property type="protein sequence ID" value="RHX89685.1"/>
    <property type="molecule type" value="Genomic_DNA"/>
</dbReference>
<keyword evidence="6 12" id="KW-0342">GTP-binding</keyword>
<evidence type="ECO:0000256" key="11">
    <source>
        <dbReference type="ARBA" id="ARBA00066744"/>
    </source>
</evidence>
<dbReference type="Pfam" id="PF00009">
    <property type="entry name" value="GTP_EFTU"/>
    <property type="match status" value="1"/>
</dbReference>
<dbReference type="PRINTS" id="PR00315">
    <property type="entry name" value="ELONGATNFCT"/>
</dbReference>
<dbReference type="PROSITE" id="PS00301">
    <property type="entry name" value="G_TR_1"/>
    <property type="match status" value="1"/>
</dbReference>
<dbReference type="GO" id="GO:0043022">
    <property type="term" value="F:ribosome binding"/>
    <property type="evidence" value="ECO:0007669"/>
    <property type="project" value="UniProtKB-UniRule"/>
</dbReference>
<evidence type="ECO:0000313" key="15">
    <source>
        <dbReference type="Proteomes" id="UP000265798"/>
    </source>
</evidence>
<dbReference type="FunFam" id="2.40.30.10:FF:000015">
    <property type="entry name" value="Translation factor GUF1, mitochondrial"/>
    <property type="match status" value="1"/>
</dbReference>
<dbReference type="Gene3D" id="3.30.70.870">
    <property type="entry name" value="Elongation Factor G (Translational Gtpase), domain 3"/>
    <property type="match status" value="1"/>
</dbReference>
<comment type="catalytic activity">
    <reaction evidence="8 12">
        <text>GTP + H2O = GDP + phosphate + H(+)</text>
        <dbReference type="Rhea" id="RHEA:19669"/>
        <dbReference type="ChEBI" id="CHEBI:15377"/>
        <dbReference type="ChEBI" id="CHEBI:15378"/>
        <dbReference type="ChEBI" id="CHEBI:37565"/>
        <dbReference type="ChEBI" id="CHEBI:43474"/>
        <dbReference type="ChEBI" id="CHEBI:58189"/>
        <dbReference type="EC" id="3.6.5.n1"/>
    </reaction>
</comment>
<evidence type="ECO:0000256" key="6">
    <source>
        <dbReference type="ARBA" id="ARBA00023134"/>
    </source>
</evidence>
<name>A0A396Z4M6_9LEPT</name>
<keyword evidence="4 12" id="KW-0378">Hydrolase</keyword>
<dbReference type="EC" id="3.6.5.n1" evidence="11 12"/>
<dbReference type="InterPro" id="IPR000640">
    <property type="entry name" value="EFG_V-like"/>
</dbReference>
<dbReference type="InterPro" id="IPR027417">
    <property type="entry name" value="P-loop_NTPase"/>
</dbReference>
<evidence type="ECO:0000256" key="12">
    <source>
        <dbReference type="HAMAP-Rule" id="MF_00071"/>
    </source>
</evidence>